<dbReference type="EMBL" id="JAKKPZ010001041">
    <property type="protein sequence ID" value="KAI1690943.1"/>
    <property type="molecule type" value="Genomic_DNA"/>
</dbReference>
<dbReference type="EC" id="2.7.-.-" evidence="4"/>
<keyword evidence="5" id="KW-0732">Signal</keyword>
<evidence type="ECO:0000256" key="3">
    <source>
        <dbReference type="ARBA" id="ARBA00022777"/>
    </source>
</evidence>
<dbReference type="GO" id="GO:0046854">
    <property type="term" value="P:phosphatidylinositol phosphate biosynthetic process"/>
    <property type="evidence" value="ECO:0007669"/>
    <property type="project" value="TreeGrafter"/>
</dbReference>
<name>A0AAD4QUM0_9BILA</name>
<comment type="caution">
    <text evidence="6">The sequence shown here is derived from an EMBL/GenBank/DDBJ whole genome shotgun (WGS) entry which is preliminary data.</text>
</comment>
<feature type="signal peptide" evidence="5">
    <location>
        <begin position="1"/>
        <end position="22"/>
    </location>
</feature>
<evidence type="ECO:0000313" key="6">
    <source>
        <dbReference type="EMBL" id="KAI1690943.1"/>
    </source>
</evidence>
<dbReference type="GO" id="GO:0032958">
    <property type="term" value="P:inositol phosphate biosynthetic process"/>
    <property type="evidence" value="ECO:0007669"/>
    <property type="project" value="InterPro"/>
</dbReference>
<feature type="chain" id="PRO_5042137276" description="Kinase" evidence="5">
    <location>
        <begin position="23"/>
        <end position="385"/>
    </location>
</feature>
<reference evidence="6" key="1">
    <citation type="submission" date="2022-01" db="EMBL/GenBank/DDBJ databases">
        <title>Genome Sequence Resource for Two Populations of Ditylenchus destructor, the Migratory Endoparasitic Phytonematode.</title>
        <authorList>
            <person name="Zhang H."/>
            <person name="Lin R."/>
            <person name="Xie B."/>
        </authorList>
    </citation>
    <scope>NUCLEOTIDE SEQUENCE</scope>
    <source>
        <strain evidence="6">BazhouSP</strain>
    </source>
</reference>
<comment type="similarity">
    <text evidence="1 4">Belongs to the inositol phosphokinase (IPK) family.</text>
</comment>
<proteinExistence type="inferred from homology"/>
<evidence type="ECO:0000256" key="2">
    <source>
        <dbReference type="ARBA" id="ARBA00022679"/>
    </source>
</evidence>
<dbReference type="GO" id="GO:0000828">
    <property type="term" value="F:inositol hexakisphosphate kinase activity"/>
    <property type="evidence" value="ECO:0007669"/>
    <property type="project" value="TreeGrafter"/>
</dbReference>
<dbReference type="Gene3D" id="3.30.470.160">
    <property type="entry name" value="Inositol polyphosphate kinase"/>
    <property type="match status" value="1"/>
</dbReference>
<evidence type="ECO:0000256" key="1">
    <source>
        <dbReference type="ARBA" id="ARBA00007374"/>
    </source>
</evidence>
<keyword evidence="7" id="KW-1185">Reference proteome</keyword>
<dbReference type="GO" id="GO:0005634">
    <property type="term" value="C:nucleus"/>
    <property type="evidence" value="ECO:0007669"/>
    <property type="project" value="TreeGrafter"/>
</dbReference>
<protein>
    <recommendedName>
        <fullName evidence="4">Kinase</fullName>
        <ecNumber evidence="4">2.7.-.-</ecNumber>
    </recommendedName>
</protein>
<dbReference type="PANTHER" id="PTHR12400">
    <property type="entry name" value="INOSITOL POLYPHOSPHATE KINASE"/>
    <property type="match status" value="1"/>
</dbReference>
<evidence type="ECO:0000313" key="7">
    <source>
        <dbReference type="Proteomes" id="UP001201812"/>
    </source>
</evidence>
<keyword evidence="2 4" id="KW-0808">Transferase</keyword>
<organism evidence="6 7">
    <name type="scientific">Ditylenchus destructor</name>
    <dbReference type="NCBI Taxonomy" id="166010"/>
    <lineage>
        <taxon>Eukaryota</taxon>
        <taxon>Metazoa</taxon>
        <taxon>Ecdysozoa</taxon>
        <taxon>Nematoda</taxon>
        <taxon>Chromadorea</taxon>
        <taxon>Rhabditida</taxon>
        <taxon>Tylenchina</taxon>
        <taxon>Tylenchomorpha</taxon>
        <taxon>Sphaerularioidea</taxon>
        <taxon>Anguinidae</taxon>
        <taxon>Anguininae</taxon>
        <taxon>Ditylenchus</taxon>
    </lineage>
</organism>
<gene>
    <name evidence="6" type="ORF">DdX_22212</name>
</gene>
<dbReference type="Proteomes" id="UP001201812">
    <property type="component" value="Unassembled WGS sequence"/>
</dbReference>
<dbReference type="SUPFAM" id="SSF56104">
    <property type="entry name" value="SAICAR synthase-like"/>
    <property type="match status" value="1"/>
</dbReference>
<dbReference type="InterPro" id="IPR038286">
    <property type="entry name" value="IPK_sf"/>
</dbReference>
<evidence type="ECO:0000256" key="4">
    <source>
        <dbReference type="RuleBase" id="RU363090"/>
    </source>
</evidence>
<keyword evidence="3 4" id="KW-0418">Kinase</keyword>
<dbReference type="GO" id="GO:0005737">
    <property type="term" value="C:cytoplasm"/>
    <property type="evidence" value="ECO:0007669"/>
    <property type="project" value="TreeGrafter"/>
</dbReference>
<dbReference type="Pfam" id="PF03770">
    <property type="entry name" value="IPK"/>
    <property type="match status" value="1"/>
</dbReference>
<evidence type="ECO:0000256" key="5">
    <source>
        <dbReference type="SAM" id="SignalP"/>
    </source>
</evidence>
<dbReference type="InterPro" id="IPR005522">
    <property type="entry name" value="IPK"/>
</dbReference>
<dbReference type="PANTHER" id="PTHR12400:SF26">
    <property type="entry name" value="KINASE"/>
    <property type="match status" value="1"/>
</dbReference>
<sequence>MYSIKLISFFFIFAYVCDISYSLEGQNTPTQVQVKALNDVREKEDEFESVGGHNEIIRLPNGLPGIPDGSLGKAMSEIEAKAIKAIQKDRELDGLTPAFYGEVNLDDPSQPGKKITYMAMQDLLKDFNKEEVHILDIKFAWRTFLESIGTGDYKTRQEVLKNVGLPSNADLSKIFQVAGMAEKAKDDKFSKWDRHNLRDHLTSSRTLGFRICGTKAPGHPAMTKKDYVLLKNEEEVYRKLDTFLHHCIGQESVKDKLIERLEYMLPKIQRSSFFKTHEVIGSSILILFDNTNVGAWLIDFGKTVELEGVKIDHEKPWVPGNHEDGYIAGFKNLIKLLKDGYVHNVPPNLGNVKENGAEMKKPKFNFCTFIKKLHLHGKTSGKVTR</sequence>
<dbReference type="AlphaFoldDB" id="A0AAD4QUM0"/>
<accession>A0AAD4QUM0</accession>